<dbReference type="SMART" id="SM00342">
    <property type="entry name" value="HTH_ARAC"/>
    <property type="match status" value="1"/>
</dbReference>
<dbReference type="InterPro" id="IPR010499">
    <property type="entry name" value="AraC_E-bd"/>
</dbReference>
<dbReference type="SUPFAM" id="SSF46689">
    <property type="entry name" value="Homeodomain-like"/>
    <property type="match status" value="1"/>
</dbReference>
<dbReference type="InterPro" id="IPR050959">
    <property type="entry name" value="MarA-like"/>
</dbReference>
<keyword evidence="6" id="KW-1185">Reference proteome</keyword>
<name>A0ABM7UIH3_9LEPT</name>
<evidence type="ECO:0000256" key="1">
    <source>
        <dbReference type="ARBA" id="ARBA00023015"/>
    </source>
</evidence>
<dbReference type="InterPro" id="IPR029441">
    <property type="entry name" value="Cass2"/>
</dbReference>
<keyword evidence="3" id="KW-0804">Transcription</keyword>
<dbReference type="InterPro" id="IPR009057">
    <property type="entry name" value="Homeodomain-like_sf"/>
</dbReference>
<dbReference type="PANTHER" id="PTHR47504">
    <property type="entry name" value="RIGHT ORIGIN-BINDING PROTEIN"/>
    <property type="match status" value="1"/>
</dbReference>
<reference evidence="5 6" key="1">
    <citation type="submission" date="2021-08" db="EMBL/GenBank/DDBJ databases">
        <title>Complete genome sequence of Leptospira kobayashii strain E30.</title>
        <authorList>
            <person name="Nakao R."/>
            <person name="Nakamura S."/>
            <person name="Masuzawa T."/>
            <person name="Koizumi N."/>
        </authorList>
    </citation>
    <scope>NUCLEOTIDE SEQUENCE [LARGE SCALE GENOMIC DNA]</scope>
    <source>
        <strain evidence="5 6">E30</strain>
    </source>
</reference>
<evidence type="ECO:0000256" key="3">
    <source>
        <dbReference type="ARBA" id="ARBA00023163"/>
    </source>
</evidence>
<dbReference type="Pfam" id="PF14526">
    <property type="entry name" value="Cass2"/>
    <property type="match status" value="1"/>
</dbReference>
<dbReference type="Gene3D" id="1.10.10.60">
    <property type="entry name" value="Homeodomain-like"/>
    <property type="match status" value="1"/>
</dbReference>
<dbReference type="PRINTS" id="PR00032">
    <property type="entry name" value="HTHARAC"/>
</dbReference>
<dbReference type="PANTHER" id="PTHR47504:SF5">
    <property type="entry name" value="RIGHT ORIGIN-BINDING PROTEIN"/>
    <property type="match status" value="1"/>
</dbReference>
<feature type="domain" description="HTH araC/xylS-type" evidence="4">
    <location>
        <begin position="1"/>
        <end position="62"/>
    </location>
</feature>
<protein>
    <submittedName>
        <fullName evidence="5">AraC family transcriptional regulator</fullName>
    </submittedName>
</protein>
<evidence type="ECO:0000313" key="5">
    <source>
        <dbReference type="EMBL" id="BDA78545.1"/>
    </source>
</evidence>
<dbReference type="SUPFAM" id="SSF55136">
    <property type="entry name" value="Probable bacterial effector-binding domain"/>
    <property type="match status" value="1"/>
</dbReference>
<dbReference type="EMBL" id="AP025028">
    <property type="protein sequence ID" value="BDA78545.1"/>
    <property type="molecule type" value="Genomic_DNA"/>
</dbReference>
<dbReference type="InterPro" id="IPR011256">
    <property type="entry name" value="Reg_factor_effector_dom_sf"/>
</dbReference>
<proteinExistence type="predicted"/>
<organism evidence="5 6">
    <name type="scientific">Leptospira kobayashii</name>
    <dbReference type="NCBI Taxonomy" id="1917830"/>
    <lineage>
        <taxon>Bacteria</taxon>
        <taxon>Pseudomonadati</taxon>
        <taxon>Spirochaetota</taxon>
        <taxon>Spirochaetia</taxon>
        <taxon>Leptospirales</taxon>
        <taxon>Leptospiraceae</taxon>
        <taxon>Leptospira</taxon>
    </lineage>
</organism>
<dbReference type="SMART" id="SM00871">
    <property type="entry name" value="AraC_E_bind"/>
    <property type="match status" value="1"/>
</dbReference>
<sequence>MTGYSVHSYTRMRRLSEAGNELLLSKDKIIDIALKYQYESPETFLREFKKNYGITPSQYRKSREHRIFERIDIHQDEYKNVFDGTGIEHKPMIRNQIVFIGKKFKTTMQRNKSTIDIPKIWASSFAENIFEKIPNKLTQNTVQGVYSNWDIDENFDFLVGCEVKEDSPLPEGYVRHITPAAKYMVFTIPGNTSEKLIHGWKYIYGTWMPNSKYERGFCDDFDVFDERFQDPKNPVSDIYISVR</sequence>
<gene>
    <name evidence="5" type="ORF">LPTSP3_g14750</name>
</gene>
<dbReference type="Proteomes" id="UP000245263">
    <property type="component" value="Chromosome 1"/>
</dbReference>
<keyword evidence="1" id="KW-0805">Transcription regulation</keyword>
<dbReference type="PROSITE" id="PS01124">
    <property type="entry name" value="HTH_ARAC_FAMILY_2"/>
    <property type="match status" value="1"/>
</dbReference>
<evidence type="ECO:0000313" key="6">
    <source>
        <dbReference type="Proteomes" id="UP000245263"/>
    </source>
</evidence>
<dbReference type="InterPro" id="IPR018060">
    <property type="entry name" value="HTH_AraC"/>
</dbReference>
<evidence type="ECO:0000259" key="4">
    <source>
        <dbReference type="PROSITE" id="PS01124"/>
    </source>
</evidence>
<dbReference type="Pfam" id="PF12833">
    <property type="entry name" value="HTH_18"/>
    <property type="match status" value="1"/>
</dbReference>
<dbReference type="InterPro" id="IPR020449">
    <property type="entry name" value="Tscrpt_reg_AraC-type_HTH"/>
</dbReference>
<accession>A0ABM7UIH3</accession>
<dbReference type="Gene3D" id="3.20.80.10">
    <property type="entry name" value="Regulatory factor, effector binding domain"/>
    <property type="match status" value="1"/>
</dbReference>
<keyword evidence="2" id="KW-0238">DNA-binding</keyword>
<evidence type="ECO:0000256" key="2">
    <source>
        <dbReference type="ARBA" id="ARBA00023125"/>
    </source>
</evidence>